<proteinExistence type="predicted"/>
<comment type="caution">
    <text evidence="3">The sequence shown here is derived from an EMBL/GenBank/DDBJ whole genome shotgun (WGS) entry which is preliminary data.</text>
</comment>
<reference evidence="3" key="1">
    <citation type="journal article" date="2014" name="Int. J. Syst. Evol. Microbiol.">
        <title>Complete genome sequence of Corynebacterium casei LMG S-19264T (=DSM 44701T), isolated from a smear-ripened cheese.</title>
        <authorList>
            <consortium name="US DOE Joint Genome Institute (JGI-PGF)"/>
            <person name="Walter F."/>
            <person name="Albersmeier A."/>
            <person name="Kalinowski J."/>
            <person name="Ruckert C."/>
        </authorList>
    </citation>
    <scope>NUCLEOTIDE SEQUENCE</scope>
    <source>
        <strain evidence="3">JCM 17251</strain>
    </source>
</reference>
<protein>
    <recommendedName>
        <fullName evidence="2">Concentrative nucleoside transporter N-terminal domain-containing protein</fullName>
    </recommendedName>
</protein>
<keyword evidence="1" id="KW-1133">Transmembrane helix</keyword>
<dbReference type="InterPro" id="IPR008276">
    <property type="entry name" value="C_nuclsd_transpt"/>
</dbReference>
<keyword evidence="4" id="KW-1185">Reference proteome</keyword>
<feature type="transmembrane region" description="Helical" evidence="1">
    <location>
        <begin position="27"/>
        <end position="47"/>
    </location>
</feature>
<dbReference type="PANTHER" id="PTHR10590:SF4">
    <property type="entry name" value="SOLUTE CARRIER FAMILY 28 MEMBER 3"/>
    <property type="match status" value="1"/>
</dbReference>
<feature type="transmembrane region" description="Helical" evidence="1">
    <location>
        <begin position="5"/>
        <end position="21"/>
    </location>
</feature>
<dbReference type="EMBL" id="BMOS01000035">
    <property type="protein sequence ID" value="GGN65263.1"/>
    <property type="molecule type" value="Genomic_DNA"/>
</dbReference>
<dbReference type="AlphaFoldDB" id="A0A918D4H4"/>
<dbReference type="Pfam" id="PF01773">
    <property type="entry name" value="Nucleos_tra2_N"/>
    <property type="match status" value="1"/>
</dbReference>
<evidence type="ECO:0000256" key="1">
    <source>
        <dbReference type="SAM" id="Phobius"/>
    </source>
</evidence>
<evidence type="ECO:0000313" key="3">
    <source>
        <dbReference type="EMBL" id="GGN65263.1"/>
    </source>
</evidence>
<organism evidence="3 4">
    <name type="scientific">Oceanobacillus indicireducens</name>
    <dbReference type="NCBI Taxonomy" id="1004261"/>
    <lineage>
        <taxon>Bacteria</taxon>
        <taxon>Bacillati</taxon>
        <taxon>Bacillota</taxon>
        <taxon>Bacilli</taxon>
        <taxon>Bacillales</taxon>
        <taxon>Bacillaceae</taxon>
        <taxon>Oceanobacillus</taxon>
    </lineage>
</organism>
<dbReference type="InterPro" id="IPR002668">
    <property type="entry name" value="CNT_N_dom"/>
</dbReference>
<dbReference type="GO" id="GO:0005337">
    <property type="term" value="F:nucleoside transmembrane transporter activity"/>
    <property type="evidence" value="ECO:0007669"/>
    <property type="project" value="InterPro"/>
</dbReference>
<evidence type="ECO:0000259" key="2">
    <source>
        <dbReference type="Pfam" id="PF01773"/>
    </source>
</evidence>
<gene>
    <name evidence="3" type="ORF">GCM10007971_33960</name>
</gene>
<dbReference type="Proteomes" id="UP000624041">
    <property type="component" value="Unassembled WGS sequence"/>
</dbReference>
<evidence type="ECO:0000313" key="4">
    <source>
        <dbReference type="Proteomes" id="UP000624041"/>
    </source>
</evidence>
<dbReference type="GO" id="GO:0005886">
    <property type="term" value="C:plasma membrane"/>
    <property type="evidence" value="ECO:0007669"/>
    <property type="project" value="TreeGrafter"/>
</dbReference>
<keyword evidence="1" id="KW-0812">Transmembrane</keyword>
<reference evidence="3" key="2">
    <citation type="submission" date="2020-09" db="EMBL/GenBank/DDBJ databases">
        <authorList>
            <person name="Sun Q."/>
            <person name="Ohkuma M."/>
        </authorList>
    </citation>
    <scope>NUCLEOTIDE SEQUENCE</scope>
    <source>
        <strain evidence="3">JCM 17251</strain>
    </source>
</reference>
<dbReference type="GO" id="GO:0015293">
    <property type="term" value="F:symporter activity"/>
    <property type="evidence" value="ECO:0007669"/>
    <property type="project" value="TreeGrafter"/>
</dbReference>
<name>A0A918D4H4_9BACI</name>
<dbReference type="RefSeq" id="WP_188859107.1">
    <property type="nucleotide sequence ID" value="NZ_BMOS01000035.1"/>
</dbReference>
<accession>A0A918D4H4</accession>
<sequence length="91" mass="10310">MNIVWGIIGCSIIILFSYLLSENKKQINYRTVTIGFVLQIVFGYLVLKWQLGKDVLSYLSDGINGIINYGREGLEFVFGPLAENVYGKLKM</sequence>
<dbReference type="PANTHER" id="PTHR10590">
    <property type="entry name" value="SODIUM/NUCLEOSIDE COTRANSPORTER"/>
    <property type="match status" value="1"/>
</dbReference>
<feature type="domain" description="Concentrative nucleoside transporter N-terminal" evidence="2">
    <location>
        <begin position="8"/>
        <end position="81"/>
    </location>
</feature>
<keyword evidence="1" id="KW-0472">Membrane</keyword>